<evidence type="ECO:0000256" key="3">
    <source>
        <dbReference type="ARBA" id="ARBA00023274"/>
    </source>
</evidence>
<dbReference type="AlphaFoldDB" id="A0A9P6WLU4"/>
<evidence type="ECO:0000256" key="4">
    <source>
        <dbReference type="SAM" id="MobiDB-lite"/>
    </source>
</evidence>
<dbReference type="PANTHER" id="PTHR13904">
    <property type="entry name" value="PRE-MRNA SPLICING FACTOR PRP31"/>
    <property type="match status" value="1"/>
</dbReference>
<dbReference type="PANTHER" id="PTHR13904:SF0">
    <property type="entry name" value="U4_U6 SMALL NUCLEAR RIBONUCLEOPROTEIN PRP31"/>
    <property type="match status" value="1"/>
</dbReference>
<dbReference type="GO" id="GO:0005687">
    <property type="term" value="C:U4 snRNP"/>
    <property type="evidence" value="ECO:0007669"/>
    <property type="project" value="TreeGrafter"/>
</dbReference>
<evidence type="ECO:0000313" key="6">
    <source>
        <dbReference type="EMBL" id="KAG0689496.1"/>
    </source>
</evidence>
<dbReference type="InterPro" id="IPR042239">
    <property type="entry name" value="Nop_C"/>
</dbReference>
<dbReference type="GO" id="GO:0071011">
    <property type="term" value="C:precatalytic spliceosome"/>
    <property type="evidence" value="ECO:0007669"/>
    <property type="project" value="TreeGrafter"/>
</dbReference>
<organism evidence="6 7">
    <name type="scientific">Pichia californica</name>
    <dbReference type="NCBI Taxonomy" id="460514"/>
    <lineage>
        <taxon>Eukaryota</taxon>
        <taxon>Fungi</taxon>
        <taxon>Dikarya</taxon>
        <taxon>Ascomycota</taxon>
        <taxon>Saccharomycotina</taxon>
        <taxon>Pichiomycetes</taxon>
        <taxon>Pichiales</taxon>
        <taxon>Pichiaceae</taxon>
        <taxon>Pichia</taxon>
    </lineage>
</organism>
<dbReference type="Pfam" id="PF09785">
    <property type="entry name" value="Prp31_C"/>
    <property type="match status" value="1"/>
</dbReference>
<evidence type="ECO:0000259" key="5">
    <source>
        <dbReference type="PROSITE" id="PS51358"/>
    </source>
</evidence>
<dbReference type="OrthoDB" id="4771285at2759"/>
<dbReference type="Gene3D" id="1.10.287.4070">
    <property type="match status" value="1"/>
</dbReference>
<feature type="region of interest" description="Disordered" evidence="4">
    <location>
        <begin position="418"/>
        <end position="437"/>
    </location>
</feature>
<sequence length="437" mass="49502">MSLADSLLDGFSDDEIELESEIQNDSHEMKKFNIQDLLTIPNLNSISSIHDYCPILSKLEELEQKLKMSELEKKNSISNLDTSILTETNHMINDIYIYFNTLTSFVKLAYAPVWPDLSNIIKNPLFYIKIVNIIKFDIKSFKDHIINVNDSFNFLTKDIILSLTMSLNFLIKSNHSVIPNNHIQQLILEACEIMTNINDIQLRFRTFITKRIEAIAPNLTSLVGTTVASQLIATTGLSTLASTPACNIPSLGKSTNSISFGYVYNCDIIKNISNDFKKQAIRQISSKIVLCARIDQSGIQNGNMGLKWKEEIQKRLEKQMLPPENVQIKPLAKPVDMKSKKRGGRKFKKMRERMKMSEVEKAQNKMAFGEEELTKTDAFGEEIGLGMLGKTSIRNIENVRSVHVTKGTKNTLDKFSGKITKNSENRGSKLAELLERK</sequence>
<evidence type="ECO:0000256" key="1">
    <source>
        <dbReference type="ARBA" id="ARBA00004123"/>
    </source>
</evidence>
<dbReference type="InterPro" id="IPR036070">
    <property type="entry name" value="Nop_dom_sf"/>
</dbReference>
<comment type="subcellular location">
    <subcellularLocation>
        <location evidence="1">Nucleus</location>
    </subcellularLocation>
</comment>
<accession>A0A9P6WLU4</accession>
<evidence type="ECO:0000256" key="2">
    <source>
        <dbReference type="ARBA" id="ARBA00023242"/>
    </source>
</evidence>
<evidence type="ECO:0000313" key="7">
    <source>
        <dbReference type="Proteomes" id="UP000697127"/>
    </source>
</evidence>
<name>A0A9P6WLU4_9ASCO</name>
<dbReference type="InterPro" id="IPR002687">
    <property type="entry name" value="Nop_dom"/>
</dbReference>
<gene>
    <name evidence="6" type="primary">PRP31</name>
    <name evidence="6" type="ORF">C6P40_004912</name>
</gene>
<dbReference type="PROSITE" id="PS51358">
    <property type="entry name" value="NOP"/>
    <property type="match status" value="1"/>
</dbReference>
<dbReference type="GO" id="GO:0000244">
    <property type="term" value="P:spliceosomal tri-snRNP complex assembly"/>
    <property type="evidence" value="ECO:0007669"/>
    <property type="project" value="InterPro"/>
</dbReference>
<dbReference type="EMBL" id="PUHW01000076">
    <property type="protein sequence ID" value="KAG0689496.1"/>
    <property type="molecule type" value="Genomic_DNA"/>
</dbReference>
<feature type="domain" description="Nop" evidence="5">
    <location>
        <begin position="215"/>
        <end position="321"/>
    </location>
</feature>
<dbReference type="Pfam" id="PF01798">
    <property type="entry name" value="Nop"/>
    <property type="match status" value="1"/>
</dbReference>
<dbReference type="InterPro" id="IPR027105">
    <property type="entry name" value="Prp31"/>
</dbReference>
<dbReference type="InterPro" id="IPR019175">
    <property type="entry name" value="Prp31_C"/>
</dbReference>
<keyword evidence="2" id="KW-0539">Nucleus</keyword>
<reference evidence="6" key="1">
    <citation type="submission" date="2020-11" db="EMBL/GenBank/DDBJ databases">
        <title>Kefir isolates.</title>
        <authorList>
            <person name="Marcisauskas S."/>
            <person name="Kim Y."/>
            <person name="Blasche S."/>
        </authorList>
    </citation>
    <scope>NUCLEOTIDE SEQUENCE</scope>
    <source>
        <strain evidence="6">Olga-1</strain>
    </source>
</reference>
<keyword evidence="7" id="KW-1185">Reference proteome</keyword>
<proteinExistence type="predicted"/>
<dbReference type="SUPFAM" id="SSF89124">
    <property type="entry name" value="Nop domain"/>
    <property type="match status" value="1"/>
</dbReference>
<dbReference type="Gene3D" id="1.10.246.90">
    <property type="entry name" value="Nop domain"/>
    <property type="match status" value="1"/>
</dbReference>
<dbReference type="Proteomes" id="UP000697127">
    <property type="component" value="Unassembled WGS sequence"/>
</dbReference>
<keyword evidence="3" id="KW-0687">Ribonucleoprotein</keyword>
<dbReference type="GO" id="GO:0046540">
    <property type="term" value="C:U4/U6 x U5 tri-snRNP complex"/>
    <property type="evidence" value="ECO:0007669"/>
    <property type="project" value="InterPro"/>
</dbReference>
<protein>
    <submittedName>
        <fullName evidence="6">U4/U6-U5 snRNP complex subunit prp31</fullName>
    </submittedName>
</protein>
<comment type="caution">
    <text evidence="6">The sequence shown here is derived from an EMBL/GenBank/DDBJ whole genome shotgun (WGS) entry which is preliminary data.</text>
</comment>